<dbReference type="GO" id="GO:0034354">
    <property type="term" value="P:'de novo' NAD+ biosynthetic process from L-tryptophan"/>
    <property type="evidence" value="ECO:0007669"/>
    <property type="project" value="TreeGrafter"/>
</dbReference>
<dbReference type="GO" id="GO:0005737">
    <property type="term" value="C:cytoplasm"/>
    <property type="evidence" value="ECO:0007669"/>
    <property type="project" value="TreeGrafter"/>
</dbReference>
<evidence type="ECO:0000256" key="4">
    <source>
        <dbReference type="PIRSR" id="PIRSR600898-1"/>
    </source>
</evidence>
<evidence type="ECO:0000256" key="2">
    <source>
        <dbReference type="ARBA" id="ARBA00022723"/>
    </source>
</evidence>
<reference evidence="5" key="1">
    <citation type="journal article" date="2019" name="Environ. Microbiol.">
        <title>Fungal ecological strategies reflected in gene transcription - a case study of two litter decomposers.</title>
        <authorList>
            <person name="Barbi F."/>
            <person name="Kohler A."/>
            <person name="Barry K."/>
            <person name="Baskaran P."/>
            <person name="Daum C."/>
            <person name="Fauchery L."/>
            <person name="Ihrmark K."/>
            <person name="Kuo A."/>
            <person name="LaButti K."/>
            <person name="Lipzen A."/>
            <person name="Morin E."/>
            <person name="Grigoriev I.V."/>
            <person name="Henrissat B."/>
            <person name="Lindahl B."/>
            <person name="Martin F."/>
        </authorList>
    </citation>
    <scope>NUCLEOTIDE SEQUENCE</scope>
    <source>
        <strain evidence="5">JB14</strain>
    </source>
</reference>
<keyword evidence="3 4" id="KW-0408">Iron</keyword>
<dbReference type="GO" id="GO:0046872">
    <property type="term" value="F:metal ion binding"/>
    <property type="evidence" value="ECO:0007669"/>
    <property type="project" value="UniProtKB-KW"/>
</dbReference>
<dbReference type="PANTHER" id="PTHR28657:SF5">
    <property type="entry name" value="INDOLEAMINE 2,3-DIOXYGENASE"/>
    <property type="match status" value="1"/>
</dbReference>
<evidence type="ECO:0000256" key="3">
    <source>
        <dbReference type="ARBA" id="ARBA00023004"/>
    </source>
</evidence>
<evidence type="ECO:0000313" key="6">
    <source>
        <dbReference type="Proteomes" id="UP000799118"/>
    </source>
</evidence>
<dbReference type="InterPro" id="IPR000898">
    <property type="entry name" value="Indolamine_dOase"/>
</dbReference>
<dbReference type="GO" id="GO:0020037">
    <property type="term" value="F:heme binding"/>
    <property type="evidence" value="ECO:0007669"/>
    <property type="project" value="InterPro"/>
</dbReference>
<gene>
    <name evidence="5" type="ORF">BT96DRAFT_991821</name>
</gene>
<name>A0A6A4HYI7_9AGAR</name>
<dbReference type="Pfam" id="PF01231">
    <property type="entry name" value="IDO"/>
    <property type="match status" value="1"/>
</dbReference>
<organism evidence="5 6">
    <name type="scientific">Gymnopus androsaceus JB14</name>
    <dbReference type="NCBI Taxonomy" id="1447944"/>
    <lineage>
        <taxon>Eukaryota</taxon>
        <taxon>Fungi</taxon>
        <taxon>Dikarya</taxon>
        <taxon>Basidiomycota</taxon>
        <taxon>Agaricomycotina</taxon>
        <taxon>Agaricomycetes</taxon>
        <taxon>Agaricomycetidae</taxon>
        <taxon>Agaricales</taxon>
        <taxon>Marasmiineae</taxon>
        <taxon>Omphalotaceae</taxon>
        <taxon>Gymnopus</taxon>
    </lineage>
</organism>
<comment type="similarity">
    <text evidence="1">Belongs to the indoleamine 2,3-dioxygenase family.</text>
</comment>
<dbReference type="SUPFAM" id="SSF140959">
    <property type="entry name" value="Indolic compounds 2,3-dioxygenase-like"/>
    <property type="match status" value="1"/>
</dbReference>
<dbReference type="OrthoDB" id="540174at2759"/>
<evidence type="ECO:0000313" key="5">
    <source>
        <dbReference type="EMBL" id="KAE9401814.1"/>
    </source>
</evidence>
<dbReference type="InterPro" id="IPR037217">
    <property type="entry name" value="Trp/Indoleamine_2_3_dOase-like"/>
</dbReference>
<keyword evidence="2 4" id="KW-0479">Metal-binding</keyword>
<dbReference type="EMBL" id="ML769442">
    <property type="protein sequence ID" value="KAE9401814.1"/>
    <property type="molecule type" value="Genomic_DNA"/>
</dbReference>
<dbReference type="GO" id="GO:0033754">
    <property type="term" value="F:indoleamine 2,3-dioxygenase activity"/>
    <property type="evidence" value="ECO:0007669"/>
    <property type="project" value="TreeGrafter"/>
</dbReference>
<feature type="binding site" description="proximal binding residue" evidence="4">
    <location>
        <position position="277"/>
    </location>
    <ligand>
        <name>heme b</name>
        <dbReference type="ChEBI" id="CHEBI:60344"/>
    </ligand>
    <ligandPart>
        <name>Fe</name>
        <dbReference type="ChEBI" id="CHEBI:18248"/>
    </ligandPart>
</feature>
<evidence type="ECO:0000256" key="1">
    <source>
        <dbReference type="ARBA" id="ARBA00007119"/>
    </source>
</evidence>
<sequence>MLYNWYFCQSNYKSTAESGFASSSLLDNIHCQTLFTNLPDEAAFYLCSARIELRSADTLAIMRSCMDELNNVSTFGTFGDNDHHSLDLDAIVTRLATYLYSLSSIINDLKSLLLDVRKGCNPEVYYKAVRPWFRGEDLETYSTSQSEEETGNKHKRKWISEGAGEYANLNMLPPDRELSGASAGQSSLIHALDHEHGHPNPPPSFMKRVQRYMPCHHCTFLGHLAESMNLCSLRRFVLSFSASASSYSDGSEDGQQLNLREAYKKALMSLKEFRDAHMVIATLYIIGPSRRACAAEAAAAVARGYCGSMPANILDPEGQKKKTILTTSTAGVPVSMTATPSKSDTGASTDTRVMKVAKSTPTINSEQVVKGTGGTDLV</sequence>
<proteinExistence type="inferred from homology"/>
<accession>A0A6A4HYI7</accession>
<dbReference type="PANTHER" id="PTHR28657">
    <property type="entry name" value="INDOLEAMINE 2,3-DIOXYGENASE"/>
    <property type="match status" value="1"/>
</dbReference>
<keyword evidence="6" id="KW-1185">Reference proteome</keyword>
<dbReference type="Gene3D" id="1.20.58.480">
    <property type="match status" value="1"/>
</dbReference>
<keyword evidence="4" id="KW-0349">Heme</keyword>
<dbReference type="Proteomes" id="UP000799118">
    <property type="component" value="Unassembled WGS sequence"/>
</dbReference>
<dbReference type="GO" id="GO:0019441">
    <property type="term" value="P:L-tryptophan catabolic process to kynurenine"/>
    <property type="evidence" value="ECO:0007669"/>
    <property type="project" value="InterPro"/>
</dbReference>
<dbReference type="AlphaFoldDB" id="A0A6A4HYI7"/>
<protein>
    <submittedName>
        <fullName evidence="5">Uncharacterized protein</fullName>
    </submittedName>
</protein>